<dbReference type="Pfam" id="PF05730">
    <property type="entry name" value="CFEM"/>
    <property type="match status" value="1"/>
</dbReference>
<evidence type="ECO:0000256" key="2">
    <source>
        <dbReference type="ARBA" id="ARBA00022525"/>
    </source>
</evidence>
<dbReference type="Proteomes" id="UP000799118">
    <property type="component" value="Unassembled WGS sequence"/>
</dbReference>
<gene>
    <name evidence="8" type="ORF">BT96DRAFT_209031</name>
</gene>
<name>A0A6A4I7X2_9AGAR</name>
<protein>
    <recommendedName>
        <fullName evidence="7">CFEM domain-containing protein</fullName>
    </recommendedName>
</protein>
<feature type="chain" id="PRO_5025328196" description="CFEM domain-containing protein" evidence="6">
    <location>
        <begin position="25"/>
        <end position="150"/>
    </location>
</feature>
<evidence type="ECO:0000256" key="1">
    <source>
        <dbReference type="ARBA" id="ARBA00004613"/>
    </source>
</evidence>
<evidence type="ECO:0000256" key="6">
    <source>
        <dbReference type="SAM" id="SignalP"/>
    </source>
</evidence>
<evidence type="ECO:0000256" key="3">
    <source>
        <dbReference type="ARBA" id="ARBA00022729"/>
    </source>
</evidence>
<evidence type="ECO:0000259" key="7">
    <source>
        <dbReference type="PROSITE" id="PS52012"/>
    </source>
</evidence>
<organism evidence="8 9">
    <name type="scientific">Gymnopus androsaceus JB14</name>
    <dbReference type="NCBI Taxonomy" id="1447944"/>
    <lineage>
        <taxon>Eukaryota</taxon>
        <taxon>Fungi</taxon>
        <taxon>Dikarya</taxon>
        <taxon>Basidiomycota</taxon>
        <taxon>Agaricomycotina</taxon>
        <taxon>Agaricomycetes</taxon>
        <taxon>Agaricomycetidae</taxon>
        <taxon>Agaricales</taxon>
        <taxon>Marasmiineae</taxon>
        <taxon>Omphalotaceae</taxon>
        <taxon>Gymnopus</taxon>
    </lineage>
</organism>
<dbReference type="PROSITE" id="PS52012">
    <property type="entry name" value="CFEM"/>
    <property type="match status" value="1"/>
</dbReference>
<keyword evidence="5" id="KW-0812">Transmembrane</keyword>
<keyword evidence="5" id="KW-0472">Membrane</keyword>
<reference evidence="8" key="1">
    <citation type="journal article" date="2019" name="Environ. Microbiol.">
        <title>Fungal ecological strategies reflected in gene transcription - a case study of two litter decomposers.</title>
        <authorList>
            <person name="Barbi F."/>
            <person name="Kohler A."/>
            <person name="Barry K."/>
            <person name="Baskaran P."/>
            <person name="Daum C."/>
            <person name="Fauchery L."/>
            <person name="Ihrmark K."/>
            <person name="Kuo A."/>
            <person name="LaButti K."/>
            <person name="Lipzen A."/>
            <person name="Morin E."/>
            <person name="Grigoriev I.V."/>
            <person name="Henrissat B."/>
            <person name="Lindahl B."/>
            <person name="Martin F."/>
        </authorList>
    </citation>
    <scope>NUCLEOTIDE SEQUENCE</scope>
    <source>
        <strain evidence="8">JB14</strain>
    </source>
</reference>
<keyword evidence="3 6" id="KW-0732">Signal</keyword>
<comment type="subcellular location">
    <subcellularLocation>
        <location evidence="1">Secreted</location>
    </subcellularLocation>
</comment>
<evidence type="ECO:0000313" key="9">
    <source>
        <dbReference type="Proteomes" id="UP000799118"/>
    </source>
</evidence>
<keyword evidence="9" id="KW-1185">Reference proteome</keyword>
<feature type="transmembrane region" description="Helical" evidence="5">
    <location>
        <begin position="128"/>
        <end position="148"/>
    </location>
</feature>
<dbReference type="AlphaFoldDB" id="A0A6A4I7X2"/>
<dbReference type="OrthoDB" id="4505683at2759"/>
<evidence type="ECO:0000256" key="4">
    <source>
        <dbReference type="ARBA" id="ARBA00023157"/>
    </source>
</evidence>
<proteinExistence type="predicted"/>
<keyword evidence="2" id="KW-0964">Secreted</keyword>
<evidence type="ECO:0000256" key="5">
    <source>
        <dbReference type="SAM" id="Phobius"/>
    </source>
</evidence>
<feature type="domain" description="CFEM" evidence="7">
    <location>
        <begin position="18"/>
        <end position="131"/>
    </location>
</feature>
<dbReference type="EMBL" id="ML769400">
    <property type="protein sequence ID" value="KAE9406799.1"/>
    <property type="molecule type" value="Genomic_DNA"/>
</dbReference>
<evidence type="ECO:0000313" key="8">
    <source>
        <dbReference type="EMBL" id="KAE9406799.1"/>
    </source>
</evidence>
<sequence length="150" mass="15083">MTRLTSVTLVGFICLVGSFEQASAASSSSSSSANSATSTGAANTTCVIDCLTNAVTSSDCKVVTNVTCACLSVDVQRSARDCLLDQCESLASFEAAAAIQDAECASVTATLSSINKAAGMVGSMNGELGLSLIIAATVVMLSMGMSLLSW</sequence>
<feature type="signal peptide" evidence="6">
    <location>
        <begin position="1"/>
        <end position="24"/>
    </location>
</feature>
<keyword evidence="5" id="KW-1133">Transmembrane helix</keyword>
<accession>A0A6A4I7X2</accession>
<keyword evidence="4" id="KW-1015">Disulfide bond</keyword>
<dbReference type="GO" id="GO:0005576">
    <property type="term" value="C:extracellular region"/>
    <property type="evidence" value="ECO:0007669"/>
    <property type="project" value="UniProtKB-SubCell"/>
</dbReference>
<dbReference type="InterPro" id="IPR008427">
    <property type="entry name" value="Extracellular_membr_CFEM_dom"/>
</dbReference>